<name>F4LQ82_TREBD</name>
<dbReference type="CDD" id="cd00880">
    <property type="entry name" value="Era_like"/>
    <property type="match status" value="1"/>
</dbReference>
<feature type="region of interest" description="Disordered" evidence="1">
    <location>
        <begin position="284"/>
        <end position="320"/>
    </location>
</feature>
<dbReference type="InterPro" id="IPR005225">
    <property type="entry name" value="Small_GTP-bd"/>
</dbReference>
<dbReference type="Gene3D" id="3.40.50.11410">
    <property type="match status" value="1"/>
</dbReference>
<dbReference type="InterPro" id="IPR041606">
    <property type="entry name" value="HydF_dimer"/>
</dbReference>
<dbReference type="RefSeq" id="WP_013757822.1">
    <property type="nucleotide sequence ID" value="NC_015500.1"/>
</dbReference>
<feature type="domain" description="Hydrogen maturase F tetramerization" evidence="4">
    <location>
        <begin position="339"/>
        <end position="455"/>
    </location>
</feature>
<dbReference type="InterPro" id="IPR040644">
    <property type="entry name" value="HydF_tetramer"/>
</dbReference>
<evidence type="ECO:0000259" key="2">
    <source>
        <dbReference type="Pfam" id="PF01926"/>
    </source>
</evidence>
<dbReference type="InterPro" id="IPR027417">
    <property type="entry name" value="P-loop_NTPase"/>
</dbReference>
<dbReference type="Gene3D" id="3.40.50.11420">
    <property type="match status" value="1"/>
</dbReference>
<reference evidence="6" key="1">
    <citation type="submission" date="2011-04" db="EMBL/GenBank/DDBJ databases">
        <title>The complete genome of Treponema brennaborense DSM 12168.</title>
        <authorList>
            <person name="Lucas S."/>
            <person name="Han J."/>
            <person name="Lapidus A."/>
            <person name="Bruce D."/>
            <person name="Goodwin L."/>
            <person name="Pitluck S."/>
            <person name="Peters L."/>
            <person name="Kyrpides N."/>
            <person name="Mavromatis K."/>
            <person name="Ivanova N."/>
            <person name="Mikhailova N."/>
            <person name="Pagani I."/>
            <person name="Teshima H."/>
            <person name="Detter J.C."/>
            <person name="Tapia R."/>
            <person name="Han C."/>
            <person name="Land M."/>
            <person name="Hauser L."/>
            <person name="Markowitz V."/>
            <person name="Cheng J.-F."/>
            <person name="Hugenholtz P."/>
            <person name="Woyke T."/>
            <person name="Wu D."/>
            <person name="Gronow S."/>
            <person name="Wellnitz S."/>
            <person name="Brambilla E."/>
            <person name="Klenk H.-P."/>
            <person name="Eisen J.A."/>
        </authorList>
    </citation>
    <scope>NUCLEOTIDE SEQUENCE [LARGE SCALE GENOMIC DNA]</scope>
    <source>
        <strain evidence="6">DSM 12168 / CIP 105900 / DD5/3</strain>
    </source>
</reference>
<dbReference type="NCBIfam" id="TIGR00231">
    <property type="entry name" value="small_GTP"/>
    <property type="match status" value="1"/>
</dbReference>
<evidence type="ECO:0000259" key="3">
    <source>
        <dbReference type="Pfam" id="PF18128"/>
    </source>
</evidence>
<feature type="domain" description="Hydrogen maturase F dimerization" evidence="3">
    <location>
        <begin position="198"/>
        <end position="277"/>
    </location>
</feature>
<dbReference type="PANTHER" id="PTHR42714:SF6">
    <property type="entry name" value="TRANSLATION INITIATION FACTOR IF-2"/>
    <property type="match status" value="1"/>
</dbReference>
<dbReference type="Pfam" id="PF18128">
    <property type="entry name" value="HydF_dimer"/>
    <property type="match status" value="1"/>
</dbReference>
<dbReference type="Gene3D" id="3.40.50.300">
    <property type="entry name" value="P-loop containing nucleotide triphosphate hydrolases"/>
    <property type="match status" value="1"/>
</dbReference>
<dbReference type="InterPro" id="IPR006073">
    <property type="entry name" value="GTP-bd"/>
</dbReference>
<evidence type="ECO:0000313" key="6">
    <source>
        <dbReference type="Proteomes" id="UP000006546"/>
    </source>
</evidence>
<dbReference type="KEGG" id="tbe:Trebr_0661"/>
<dbReference type="Proteomes" id="UP000006546">
    <property type="component" value="Chromosome"/>
</dbReference>
<dbReference type="GO" id="GO:0030488">
    <property type="term" value="P:tRNA methylation"/>
    <property type="evidence" value="ECO:0007669"/>
    <property type="project" value="TreeGrafter"/>
</dbReference>
<dbReference type="GO" id="GO:0002098">
    <property type="term" value="P:tRNA wobble uridine modification"/>
    <property type="evidence" value="ECO:0007669"/>
    <property type="project" value="TreeGrafter"/>
</dbReference>
<dbReference type="Pfam" id="PF18133">
    <property type="entry name" value="HydF_tetramer"/>
    <property type="match status" value="1"/>
</dbReference>
<keyword evidence="6" id="KW-1185">Reference proteome</keyword>
<dbReference type="Pfam" id="PF01926">
    <property type="entry name" value="MMR_HSR1"/>
    <property type="match status" value="1"/>
</dbReference>
<dbReference type="EMBL" id="CP002696">
    <property type="protein sequence ID" value="AEE16103.1"/>
    <property type="molecule type" value="Genomic_DNA"/>
</dbReference>
<dbReference type="GO" id="GO:0005737">
    <property type="term" value="C:cytoplasm"/>
    <property type="evidence" value="ECO:0007669"/>
    <property type="project" value="TreeGrafter"/>
</dbReference>
<dbReference type="HOGENOM" id="CLU_042017_0_0_12"/>
<accession>F4LQ82</accession>
<evidence type="ECO:0000259" key="4">
    <source>
        <dbReference type="Pfam" id="PF18133"/>
    </source>
</evidence>
<dbReference type="eggNOG" id="COG0486">
    <property type="taxonomic scope" value="Bacteria"/>
</dbReference>
<dbReference type="PANTHER" id="PTHR42714">
    <property type="entry name" value="TRNA MODIFICATION GTPASE GTPBP3"/>
    <property type="match status" value="1"/>
</dbReference>
<dbReference type="AlphaFoldDB" id="F4LQ82"/>
<dbReference type="OrthoDB" id="9811338at2"/>
<evidence type="ECO:0000256" key="1">
    <source>
        <dbReference type="SAM" id="MobiDB-lite"/>
    </source>
</evidence>
<organism evidence="5 6">
    <name type="scientific">Treponema brennaborense (strain DSM 12168 / CIP 105900 / DD5/3)</name>
    <dbReference type="NCBI Taxonomy" id="906968"/>
    <lineage>
        <taxon>Bacteria</taxon>
        <taxon>Pseudomonadati</taxon>
        <taxon>Spirochaetota</taxon>
        <taxon>Spirochaetia</taxon>
        <taxon>Spirochaetales</taxon>
        <taxon>Treponemataceae</taxon>
        <taxon>Treponema</taxon>
    </lineage>
</organism>
<evidence type="ECO:0000313" key="5">
    <source>
        <dbReference type="EMBL" id="AEE16103.1"/>
    </source>
</evidence>
<proteinExistence type="predicted"/>
<gene>
    <name evidence="5" type="ordered locus">Trebr_0661</name>
</gene>
<protein>
    <submittedName>
        <fullName evidence="5">Small GTP-binding protein</fullName>
    </submittedName>
</protein>
<dbReference type="STRING" id="906968.Trebr_0661"/>
<feature type="domain" description="G" evidence="2">
    <location>
        <begin position="13"/>
        <end position="133"/>
    </location>
</feature>
<dbReference type="SUPFAM" id="SSF52540">
    <property type="entry name" value="P-loop containing nucleoside triphosphate hydrolases"/>
    <property type="match status" value="1"/>
</dbReference>
<sequence>MSMENTPISERLHVGIFGRMNSGKSTLLNAITGQNAALTSPVKGTTTDPVYKPMELHGVGPVVFIDTAGFDDTGELGEKRIAQTLLAAEKTDVALLVWEPGTLLTGQPLPEPELRWLRRLRDAGKKCILILNKTDTISARTLAVCRARIEEAVSSLAGTDAASIPILTLSAGSGSVTETVRTAIAGCVPEDFRERTLTGNLCRAGDAVVLVMPQDIQAPKGRLILPQVRVLRELLDKKCRAFCCTADQFPHTLRALIAAPELVITDSQVFARVRTELNERYGTNAAVTPETADAADSAGTPGAADETDSAKRPETADSPAPRLTSFSILLAAEKGDIKLFLEGAHAMERLPDGGSILIAEACTHAPLSEDIGTVKIPRLLREKYPGVHIRFVRGADFPDTLTDENGRPRYDLIIQCGSCMANRAFVLARQEKARRAGIPLTNYGLAIAQLTGILPAVAVPGIESV</sequence>
<dbReference type="GO" id="GO:0005525">
    <property type="term" value="F:GTP binding"/>
    <property type="evidence" value="ECO:0007669"/>
    <property type="project" value="InterPro"/>
</dbReference>